<name>A0A1M5D0H9_9BACE</name>
<protein>
    <submittedName>
        <fullName evidence="1">Uncharacterized protein</fullName>
    </submittedName>
</protein>
<evidence type="ECO:0000313" key="2">
    <source>
        <dbReference type="Proteomes" id="UP000184436"/>
    </source>
</evidence>
<accession>A0A1M5D0H9</accession>
<sequence length="131" mass="15207">MARFVKVILFLLLTVVLHGIASNISNEKLERAEYTSVVHIVHQDQIGAPEFPYLPVAELTNNLQSHQVVVSRIQRVQTSEYFFLLKNFLQNCAERENSLSLHREKIYATTVSYYCQPSCEYYVFTLKHIIV</sequence>
<dbReference type="Proteomes" id="UP000184436">
    <property type="component" value="Unassembled WGS sequence"/>
</dbReference>
<proteinExistence type="predicted"/>
<keyword evidence="2" id="KW-1185">Reference proteome</keyword>
<dbReference type="OrthoDB" id="1047781at2"/>
<dbReference type="RefSeq" id="WP_025075444.1">
    <property type="nucleotide sequence ID" value="NZ_FQVD01000026.1"/>
</dbReference>
<dbReference type="AlphaFoldDB" id="A0A1M5D0H9"/>
<evidence type="ECO:0000313" key="1">
    <source>
        <dbReference type="EMBL" id="SHF60506.1"/>
    </source>
</evidence>
<dbReference type="STRING" id="871325.SAMN05444349_12661"/>
<gene>
    <name evidence="1" type="ORF">SAMN05444349_12661</name>
</gene>
<dbReference type="EMBL" id="FQVD01000026">
    <property type="protein sequence ID" value="SHF60506.1"/>
    <property type="molecule type" value="Genomic_DNA"/>
</dbReference>
<organism evidence="1 2">
    <name type="scientific">Bacteroides faecichinchillae</name>
    <dbReference type="NCBI Taxonomy" id="871325"/>
    <lineage>
        <taxon>Bacteria</taxon>
        <taxon>Pseudomonadati</taxon>
        <taxon>Bacteroidota</taxon>
        <taxon>Bacteroidia</taxon>
        <taxon>Bacteroidales</taxon>
        <taxon>Bacteroidaceae</taxon>
        <taxon>Bacteroides</taxon>
    </lineage>
</organism>
<reference evidence="1 2" key="1">
    <citation type="submission" date="2016-11" db="EMBL/GenBank/DDBJ databases">
        <authorList>
            <person name="Jaros S."/>
            <person name="Januszkiewicz K."/>
            <person name="Wedrychowicz H."/>
        </authorList>
    </citation>
    <scope>NUCLEOTIDE SEQUENCE [LARGE SCALE GENOMIC DNA]</scope>
    <source>
        <strain evidence="1 2">DSM 26883</strain>
    </source>
</reference>